<evidence type="ECO:0000256" key="1">
    <source>
        <dbReference type="ARBA" id="ARBA00009437"/>
    </source>
</evidence>
<dbReference type="InterPro" id="IPR000847">
    <property type="entry name" value="LysR_HTH_N"/>
</dbReference>
<accession>W7R225</accession>
<feature type="domain" description="HTH lysR-type" evidence="5">
    <location>
        <begin position="1"/>
        <end position="53"/>
    </location>
</feature>
<dbReference type="Gene3D" id="3.40.190.290">
    <property type="match status" value="1"/>
</dbReference>
<evidence type="ECO:0000256" key="3">
    <source>
        <dbReference type="ARBA" id="ARBA00023125"/>
    </source>
</evidence>
<dbReference type="GO" id="GO:0003700">
    <property type="term" value="F:DNA-binding transcription factor activity"/>
    <property type="evidence" value="ECO:0007669"/>
    <property type="project" value="InterPro"/>
</dbReference>
<name>W7R225_9ALTE</name>
<dbReference type="InterPro" id="IPR036388">
    <property type="entry name" value="WH-like_DNA-bd_sf"/>
</dbReference>
<evidence type="ECO:0000313" key="7">
    <source>
        <dbReference type="Proteomes" id="UP000019276"/>
    </source>
</evidence>
<evidence type="ECO:0000259" key="5">
    <source>
        <dbReference type="PROSITE" id="PS50931"/>
    </source>
</evidence>
<keyword evidence="2" id="KW-0805">Transcription regulation</keyword>
<dbReference type="PANTHER" id="PTHR30537">
    <property type="entry name" value="HTH-TYPE TRANSCRIPTIONAL REGULATOR"/>
    <property type="match status" value="1"/>
</dbReference>
<dbReference type="SUPFAM" id="SSF46785">
    <property type="entry name" value="Winged helix' DNA-binding domain"/>
    <property type="match status" value="1"/>
</dbReference>
<evidence type="ECO:0000256" key="4">
    <source>
        <dbReference type="ARBA" id="ARBA00023163"/>
    </source>
</evidence>
<dbReference type="FunFam" id="1.10.10.10:FF:000001">
    <property type="entry name" value="LysR family transcriptional regulator"/>
    <property type="match status" value="1"/>
</dbReference>
<evidence type="ECO:0000256" key="2">
    <source>
        <dbReference type="ARBA" id="ARBA00023015"/>
    </source>
</evidence>
<dbReference type="eggNOG" id="COG0583">
    <property type="taxonomic scope" value="Bacteria"/>
</dbReference>
<dbReference type="CDD" id="cd08422">
    <property type="entry name" value="PBP2_CrgA_like"/>
    <property type="match status" value="1"/>
</dbReference>
<evidence type="ECO:0000313" key="6">
    <source>
        <dbReference type="EMBL" id="EWH11670.1"/>
    </source>
</evidence>
<dbReference type="PATRIC" id="fig|1328313.3.peg.532"/>
<keyword evidence="4" id="KW-0804">Transcription</keyword>
<dbReference type="Proteomes" id="UP000019276">
    <property type="component" value="Unassembled WGS sequence"/>
</dbReference>
<gene>
    <name evidence="6" type="ORF">DS2_02555</name>
</gene>
<organism evidence="6 7">
    <name type="scientific">Catenovulum agarivorans DS-2</name>
    <dbReference type="NCBI Taxonomy" id="1328313"/>
    <lineage>
        <taxon>Bacteria</taxon>
        <taxon>Pseudomonadati</taxon>
        <taxon>Pseudomonadota</taxon>
        <taxon>Gammaproteobacteria</taxon>
        <taxon>Alteromonadales</taxon>
        <taxon>Alteromonadaceae</taxon>
        <taxon>Catenovulum</taxon>
    </lineage>
</organism>
<dbReference type="Gene3D" id="1.10.10.10">
    <property type="entry name" value="Winged helix-like DNA-binding domain superfamily/Winged helix DNA-binding domain"/>
    <property type="match status" value="1"/>
</dbReference>
<dbReference type="PROSITE" id="PS50931">
    <property type="entry name" value="HTH_LYSR"/>
    <property type="match status" value="1"/>
</dbReference>
<dbReference type="InterPro" id="IPR058163">
    <property type="entry name" value="LysR-type_TF_proteobact-type"/>
</dbReference>
<comment type="similarity">
    <text evidence="1">Belongs to the LysR transcriptional regulatory family.</text>
</comment>
<dbReference type="SUPFAM" id="SSF53850">
    <property type="entry name" value="Periplasmic binding protein-like II"/>
    <property type="match status" value="1"/>
</dbReference>
<keyword evidence="7" id="KW-1185">Reference proteome</keyword>
<dbReference type="InterPro" id="IPR005119">
    <property type="entry name" value="LysR_subst-bd"/>
</dbReference>
<protein>
    <submittedName>
        <fullName evidence="6">LysR family transcriptional regulator</fullName>
    </submittedName>
</protein>
<proteinExistence type="inferred from homology"/>
<dbReference type="GO" id="GO:0006351">
    <property type="term" value="P:DNA-templated transcription"/>
    <property type="evidence" value="ECO:0007669"/>
    <property type="project" value="TreeGrafter"/>
</dbReference>
<dbReference type="PANTHER" id="PTHR30537:SF5">
    <property type="entry name" value="HTH-TYPE TRANSCRIPTIONAL ACTIVATOR TTDR-RELATED"/>
    <property type="match status" value="1"/>
</dbReference>
<dbReference type="GO" id="GO:0043565">
    <property type="term" value="F:sequence-specific DNA binding"/>
    <property type="evidence" value="ECO:0007669"/>
    <property type="project" value="TreeGrafter"/>
</dbReference>
<keyword evidence="3" id="KW-0238">DNA-binding</keyword>
<dbReference type="Pfam" id="PF03466">
    <property type="entry name" value="LysR_substrate"/>
    <property type="match status" value="1"/>
</dbReference>
<sequence>MQAVVAVVETGSFTAASERLGFSKALVSKYVGEIEAQLKVRLFNRTTRRISLTSAGQQYYAHAIQMLGMYQQMLDDVRIGQSNPSGKLRISAPHTFADVKLSPVLGEFLARYPDLSVDLIASNRAVDMVEEGIDARIRVGSVQDSSLIAKRINTCHLVVCASPWYLNQFGEPAAPEKLVEHACLVDKNLSIANQWPFTDSAGQKTIVQVNARFSSNSPKALAEMAAAGNGIALVTQNVTDEYIIAGKLVRLFSNYVIDEFNLYVLYPHRKYVPLKLRCFLDFMQEKFGVDN</sequence>
<comment type="caution">
    <text evidence="6">The sequence shown here is derived from an EMBL/GenBank/DDBJ whole genome shotgun (WGS) entry which is preliminary data.</text>
</comment>
<dbReference type="Pfam" id="PF00126">
    <property type="entry name" value="HTH_1"/>
    <property type="match status" value="1"/>
</dbReference>
<reference evidence="6 7" key="1">
    <citation type="journal article" date="2014" name="Genome Announc.">
        <title>Draft Genome Sequence of the Agar-Degrading Bacterium Catenovulum sp. Strain DS-2, Isolated from Intestines of Haliotis diversicolor.</title>
        <authorList>
            <person name="Shan D."/>
            <person name="Li X."/>
            <person name="Gu Z."/>
            <person name="Wei G."/>
            <person name="Gao Z."/>
            <person name="Shao Z."/>
        </authorList>
    </citation>
    <scope>NUCLEOTIDE SEQUENCE [LARGE SCALE GENOMIC DNA]</scope>
    <source>
        <strain evidence="6 7">DS-2</strain>
    </source>
</reference>
<dbReference type="AlphaFoldDB" id="W7R225"/>
<dbReference type="EMBL" id="ARZY01000003">
    <property type="protein sequence ID" value="EWH11670.1"/>
    <property type="molecule type" value="Genomic_DNA"/>
</dbReference>
<dbReference type="STRING" id="1328313.DS2_02555"/>
<dbReference type="InterPro" id="IPR036390">
    <property type="entry name" value="WH_DNA-bd_sf"/>
</dbReference>